<feature type="compositionally biased region" description="Acidic residues" evidence="2">
    <location>
        <begin position="422"/>
        <end position="433"/>
    </location>
</feature>
<proteinExistence type="predicted"/>
<evidence type="ECO:0000313" key="5">
    <source>
        <dbReference type="Proteomes" id="UP000693970"/>
    </source>
</evidence>
<reference evidence="4" key="2">
    <citation type="submission" date="2021-04" db="EMBL/GenBank/DDBJ databases">
        <authorList>
            <person name="Podell S."/>
        </authorList>
    </citation>
    <scope>NUCLEOTIDE SEQUENCE</scope>
    <source>
        <strain evidence="4">Hildebrandi</strain>
    </source>
</reference>
<feature type="compositionally biased region" description="Acidic residues" evidence="2">
    <location>
        <begin position="442"/>
        <end position="475"/>
    </location>
</feature>
<feature type="chain" id="PRO_5039950494" evidence="3">
    <location>
        <begin position="19"/>
        <end position="475"/>
    </location>
</feature>
<feature type="region of interest" description="Disordered" evidence="2">
    <location>
        <begin position="63"/>
        <end position="87"/>
    </location>
</feature>
<keyword evidence="3" id="KW-0732">Signal</keyword>
<evidence type="ECO:0000256" key="3">
    <source>
        <dbReference type="SAM" id="SignalP"/>
    </source>
</evidence>
<gene>
    <name evidence="4" type="ORF">IV203_038173</name>
</gene>
<protein>
    <submittedName>
        <fullName evidence="4">Uncharacterized protein</fullName>
    </submittedName>
</protein>
<dbReference type="EMBL" id="JAGRRH010000009">
    <property type="protein sequence ID" value="KAG7364970.1"/>
    <property type="molecule type" value="Genomic_DNA"/>
</dbReference>
<keyword evidence="5" id="KW-1185">Reference proteome</keyword>
<sequence>MMLFWNSAILALLLVVQTFRVGLVEVDSFSILPHIVRNQFYQRTTTTTPNEQQHCPRHSCSFSLHSASSRRERSRVSDPSGPSPVVEHVEPDTINLNDIAEAQYDENVHPIPHQPWRRGLTLGCEDPIDAAWRQEAERRIKLAVETTGGTYIDTTWYLTWMDVTIGDDFQDNPLLKSLFRGDGPEIKVVKRRHSFLDEDKDFDTWGEEGYSDEPKPLWADEDKEHVFFERDVEGDADRANRTYATADEGESDDDLNLNPIDKEVARFVEKEYREDMALRVKELKEIRQTQLDDEWHPLQKWDDEKQEYINTGGLSVIANTILEALEEVENELQVLERHNLVMSAATPKWCLDTQKKFDNARGKRVRVRTDDPWKSNRNLYGILVDRNSLDVYINQKGNMVTIPNNFVSGVELMEDFEEIPDEEAEYEDDDEDIMATSQSGDVADDEEDYDDDEDYDEEEYDDDEDYDEDDDEDDD</sequence>
<evidence type="ECO:0000256" key="2">
    <source>
        <dbReference type="SAM" id="MobiDB-lite"/>
    </source>
</evidence>
<reference evidence="4" key="1">
    <citation type="journal article" date="2021" name="Sci. Rep.">
        <title>Diploid genomic architecture of Nitzschia inconspicua, an elite biomass production diatom.</title>
        <authorList>
            <person name="Oliver A."/>
            <person name="Podell S."/>
            <person name="Pinowska A."/>
            <person name="Traller J.C."/>
            <person name="Smith S.R."/>
            <person name="McClure R."/>
            <person name="Beliaev A."/>
            <person name="Bohutskyi P."/>
            <person name="Hill E.A."/>
            <person name="Rabines A."/>
            <person name="Zheng H."/>
            <person name="Allen L.Z."/>
            <person name="Kuo A."/>
            <person name="Grigoriev I.V."/>
            <person name="Allen A.E."/>
            <person name="Hazlebeck D."/>
            <person name="Allen E.E."/>
        </authorList>
    </citation>
    <scope>NUCLEOTIDE SEQUENCE</scope>
    <source>
        <strain evidence="4">Hildebrandi</strain>
    </source>
</reference>
<evidence type="ECO:0000313" key="4">
    <source>
        <dbReference type="EMBL" id="KAG7364970.1"/>
    </source>
</evidence>
<feature type="signal peptide" evidence="3">
    <location>
        <begin position="1"/>
        <end position="18"/>
    </location>
</feature>
<accession>A0A9K3LM30</accession>
<feature type="coiled-coil region" evidence="1">
    <location>
        <begin position="318"/>
        <end position="345"/>
    </location>
</feature>
<name>A0A9K3LM30_9STRA</name>
<dbReference type="AlphaFoldDB" id="A0A9K3LM30"/>
<organism evidence="4 5">
    <name type="scientific">Nitzschia inconspicua</name>
    <dbReference type="NCBI Taxonomy" id="303405"/>
    <lineage>
        <taxon>Eukaryota</taxon>
        <taxon>Sar</taxon>
        <taxon>Stramenopiles</taxon>
        <taxon>Ochrophyta</taxon>
        <taxon>Bacillariophyta</taxon>
        <taxon>Bacillariophyceae</taxon>
        <taxon>Bacillariophycidae</taxon>
        <taxon>Bacillariales</taxon>
        <taxon>Bacillariaceae</taxon>
        <taxon>Nitzschia</taxon>
    </lineage>
</organism>
<comment type="caution">
    <text evidence="4">The sequence shown here is derived from an EMBL/GenBank/DDBJ whole genome shotgun (WGS) entry which is preliminary data.</text>
</comment>
<dbReference type="Proteomes" id="UP000693970">
    <property type="component" value="Unassembled WGS sequence"/>
</dbReference>
<dbReference type="OrthoDB" id="44069at2759"/>
<keyword evidence="1" id="KW-0175">Coiled coil</keyword>
<feature type="region of interest" description="Disordered" evidence="2">
    <location>
        <begin position="422"/>
        <end position="475"/>
    </location>
</feature>
<evidence type="ECO:0000256" key="1">
    <source>
        <dbReference type="SAM" id="Coils"/>
    </source>
</evidence>